<evidence type="ECO:0000313" key="3">
    <source>
        <dbReference type="EMBL" id="GAA5495144.1"/>
    </source>
</evidence>
<feature type="signal peptide" evidence="2">
    <location>
        <begin position="1"/>
        <end position="26"/>
    </location>
</feature>
<organism evidence="3 4">
    <name type="scientific">Rubritalea halochordaticola</name>
    <dbReference type="NCBI Taxonomy" id="714537"/>
    <lineage>
        <taxon>Bacteria</taxon>
        <taxon>Pseudomonadati</taxon>
        <taxon>Verrucomicrobiota</taxon>
        <taxon>Verrucomicrobiia</taxon>
        <taxon>Verrucomicrobiales</taxon>
        <taxon>Rubritaleaceae</taxon>
        <taxon>Rubritalea</taxon>
    </lineage>
</organism>
<protein>
    <recommendedName>
        <fullName evidence="5">Right-handed parallel beta-helix repeat-containing protein</fullName>
    </recommendedName>
</protein>
<dbReference type="SUPFAM" id="SSF51126">
    <property type="entry name" value="Pectin lyase-like"/>
    <property type="match status" value="1"/>
</dbReference>
<dbReference type="InterPro" id="IPR012334">
    <property type="entry name" value="Pectin_lyas_fold"/>
</dbReference>
<reference evidence="3 4" key="1">
    <citation type="submission" date="2024-02" db="EMBL/GenBank/DDBJ databases">
        <title>Rubritalea halochordaticola NBRC 107102.</title>
        <authorList>
            <person name="Ichikawa N."/>
            <person name="Katano-Makiyama Y."/>
            <person name="Hidaka K."/>
        </authorList>
    </citation>
    <scope>NUCLEOTIDE SEQUENCE [LARGE SCALE GENOMIC DNA]</scope>
    <source>
        <strain evidence="3 4">NBRC 107102</strain>
    </source>
</reference>
<proteinExistence type="predicted"/>
<evidence type="ECO:0000313" key="4">
    <source>
        <dbReference type="Proteomes" id="UP001424741"/>
    </source>
</evidence>
<gene>
    <name evidence="3" type="ORF">Rhal01_01316</name>
</gene>
<accession>A0ABP9UZM2</accession>
<dbReference type="RefSeq" id="WP_346187984.1">
    <property type="nucleotide sequence ID" value="NZ_BAABRL010000003.1"/>
</dbReference>
<dbReference type="Gene3D" id="2.160.20.10">
    <property type="entry name" value="Single-stranded right-handed beta-helix, Pectin lyase-like"/>
    <property type="match status" value="1"/>
</dbReference>
<dbReference type="EMBL" id="BAABRL010000003">
    <property type="protein sequence ID" value="GAA5495144.1"/>
    <property type="molecule type" value="Genomic_DNA"/>
</dbReference>
<feature type="region of interest" description="Disordered" evidence="1">
    <location>
        <begin position="369"/>
        <end position="389"/>
    </location>
</feature>
<evidence type="ECO:0000256" key="2">
    <source>
        <dbReference type="SAM" id="SignalP"/>
    </source>
</evidence>
<keyword evidence="2" id="KW-0732">Signal</keyword>
<evidence type="ECO:0008006" key="5">
    <source>
        <dbReference type="Google" id="ProtNLM"/>
    </source>
</evidence>
<sequence>MSILRPYRTRALLILTSIATLASAQAETITWNVQLKYGITAAGIKNAIADAKAHFTKAPNDQIVLEFGKGTYYLEDRSEQEGIINLSHVKPGPEGRLIFKGQGMDKTTLVFSDDKHAIVGRQTYRVTMMGMHMTRKKYTVSQGHVVSVSPGKIILDIQPGFPTPLDIFNPDSSQGRYLRRYLDSKTDPQIIQQDNEQIPWQSARHIEGQRWQLTLKRKSQTANYPVGSLIGIKSKHGGQTYWFMGGSDFIFDSVKWTHKTRGVFRGSFGNIQILNCVTDRAPAIQGQVPCLASPGGGPQIGQPWDKPITGNIVRNCRFIGSGDDAVAFFHAEGSVTDCYIQDALARGILLSNSPKVVAENNELVRCPIQRSKDHRLPGAPPLDQQKKKR</sequence>
<evidence type="ECO:0000256" key="1">
    <source>
        <dbReference type="SAM" id="MobiDB-lite"/>
    </source>
</evidence>
<dbReference type="InterPro" id="IPR011050">
    <property type="entry name" value="Pectin_lyase_fold/virulence"/>
</dbReference>
<comment type="caution">
    <text evidence="3">The sequence shown here is derived from an EMBL/GenBank/DDBJ whole genome shotgun (WGS) entry which is preliminary data.</text>
</comment>
<name>A0ABP9UZM2_9BACT</name>
<feature type="chain" id="PRO_5047084772" description="Right-handed parallel beta-helix repeat-containing protein" evidence="2">
    <location>
        <begin position="27"/>
        <end position="389"/>
    </location>
</feature>
<dbReference type="Proteomes" id="UP001424741">
    <property type="component" value="Unassembled WGS sequence"/>
</dbReference>
<keyword evidence="4" id="KW-1185">Reference proteome</keyword>